<feature type="region of interest" description="Disordered" evidence="1">
    <location>
        <begin position="898"/>
        <end position="929"/>
    </location>
</feature>
<feature type="domain" description="Rho-GAP" evidence="2">
    <location>
        <begin position="226"/>
        <end position="462"/>
    </location>
</feature>
<reference evidence="3" key="1">
    <citation type="journal article" date="2013" name="Nature">
        <title>The genomes of four tapeworm species reveal adaptations to parasitism.</title>
        <authorList>
            <person name="Tsai I.J."/>
            <person name="Zarowiecki M."/>
            <person name="Holroyd N."/>
            <person name="Garciarrubio A."/>
            <person name="Sanchez-Flores A."/>
            <person name="Brooks K.L."/>
            <person name="Tracey A."/>
            <person name="Bobes R.J."/>
            <person name="Fragoso G."/>
            <person name="Sciutto E."/>
            <person name="Aslett M."/>
            <person name="Beasley H."/>
            <person name="Bennett H.M."/>
            <person name="Cai J."/>
            <person name="Camicia F."/>
            <person name="Clark R."/>
            <person name="Cucher M."/>
            <person name="De Silva N."/>
            <person name="Day T.A."/>
            <person name="Deplazes P."/>
            <person name="Estrada K."/>
            <person name="Fernandez C."/>
            <person name="Holland P.W."/>
            <person name="Hou J."/>
            <person name="Hu S."/>
            <person name="Huckvale T."/>
            <person name="Hung S.S."/>
            <person name="Kamenetzky L."/>
            <person name="Keane J.A."/>
            <person name="Kiss F."/>
            <person name="Koziol U."/>
            <person name="Lambert O."/>
            <person name="Liu K."/>
            <person name="Luo X."/>
            <person name="Luo Y."/>
            <person name="Macchiaroli N."/>
            <person name="Nichol S."/>
            <person name="Paps J."/>
            <person name="Parkinson J."/>
            <person name="Pouchkina-Stantcheva N."/>
            <person name="Riddiford N."/>
            <person name="Rosenzvit M."/>
            <person name="Salinas G."/>
            <person name="Wasmuth J.D."/>
            <person name="Zamanian M."/>
            <person name="Zheng Y."/>
            <person name="Cai X."/>
            <person name="Soberon X."/>
            <person name="Olson P.D."/>
            <person name="Laclette J.P."/>
            <person name="Brehm K."/>
            <person name="Berriman M."/>
            <person name="Garciarrubio A."/>
            <person name="Bobes R.J."/>
            <person name="Fragoso G."/>
            <person name="Sanchez-Flores A."/>
            <person name="Estrada K."/>
            <person name="Cevallos M.A."/>
            <person name="Morett E."/>
            <person name="Gonzalez V."/>
            <person name="Portillo T."/>
            <person name="Ochoa-Leyva A."/>
            <person name="Jose M.V."/>
            <person name="Sciutto E."/>
            <person name="Landa A."/>
            <person name="Jimenez L."/>
            <person name="Valdes V."/>
            <person name="Carrero J.C."/>
            <person name="Larralde C."/>
            <person name="Morales-Montor J."/>
            <person name="Limon-Lason J."/>
            <person name="Soberon X."/>
            <person name="Laclette J.P."/>
        </authorList>
    </citation>
    <scope>NUCLEOTIDE SEQUENCE [LARGE SCALE GENOMIC DNA]</scope>
</reference>
<dbReference type="Gene3D" id="1.10.555.10">
    <property type="entry name" value="Rho GTPase activation protein"/>
    <property type="match status" value="1"/>
</dbReference>
<dbReference type="OrthoDB" id="10033734at2759"/>
<reference evidence="3" key="2">
    <citation type="submission" date="2015-11" db="EMBL/GenBank/DDBJ databases">
        <authorList>
            <person name="Zhang Y."/>
            <person name="Guo Z."/>
        </authorList>
    </citation>
    <scope>NUCLEOTIDE SEQUENCE</scope>
</reference>
<accession>A0A068XYF7</accession>
<dbReference type="STRING" id="6211.A0A068XYF7"/>
<dbReference type="PROSITE" id="PS50238">
    <property type="entry name" value="RHOGAP"/>
    <property type="match status" value="1"/>
</dbReference>
<dbReference type="AlphaFoldDB" id="A0A068XYF7"/>
<dbReference type="SMART" id="SM00324">
    <property type="entry name" value="RhoGAP"/>
    <property type="match status" value="1"/>
</dbReference>
<dbReference type="InterPro" id="IPR000198">
    <property type="entry name" value="RhoGAP_dom"/>
</dbReference>
<dbReference type="PANTHER" id="PTHR12783:SF5">
    <property type="entry name" value="RALA-BINDING PROTEIN 1"/>
    <property type="match status" value="1"/>
</dbReference>
<dbReference type="InterPro" id="IPR008936">
    <property type="entry name" value="Rho_GTPase_activation_prot"/>
</dbReference>
<evidence type="ECO:0000259" key="2">
    <source>
        <dbReference type="PROSITE" id="PS50238"/>
    </source>
</evidence>
<dbReference type="eggNOG" id="KOG4370">
    <property type="taxonomic scope" value="Eukaryota"/>
</dbReference>
<gene>
    <name evidence="3" type="ORF">EmuJ_000470100</name>
</gene>
<name>A0A068XYF7_ECHMU</name>
<dbReference type="Pfam" id="PF00620">
    <property type="entry name" value="RhoGAP"/>
    <property type="match status" value="1"/>
</dbReference>
<evidence type="ECO:0000256" key="1">
    <source>
        <dbReference type="SAM" id="MobiDB-lite"/>
    </source>
</evidence>
<dbReference type="SUPFAM" id="SSF48350">
    <property type="entry name" value="GTPase activation domain, GAP"/>
    <property type="match status" value="1"/>
</dbReference>
<keyword evidence="4" id="KW-1185">Reference proteome</keyword>
<dbReference type="Gene3D" id="1.20.58.90">
    <property type="match status" value="1"/>
</dbReference>
<dbReference type="EMBL" id="LN902843">
    <property type="protein sequence ID" value="CDS37456.1"/>
    <property type="molecule type" value="Genomic_DNA"/>
</dbReference>
<evidence type="ECO:0000313" key="4">
    <source>
        <dbReference type="Proteomes" id="UP000017246"/>
    </source>
</evidence>
<dbReference type="PANTHER" id="PTHR12783">
    <property type="entry name" value="RALA BINDING PROTEIN 1 RALBP1"/>
    <property type="match status" value="1"/>
</dbReference>
<organism evidence="3 4">
    <name type="scientific">Echinococcus multilocularis</name>
    <name type="common">Fox tapeworm</name>
    <dbReference type="NCBI Taxonomy" id="6211"/>
    <lineage>
        <taxon>Eukaryota</taxon>
        <taxon>Metazoa</taxon>
        <taxon>Spiralia</taxon>
        <taxon>Lophotrochozoa</taxon>
        <taxon>Platyhelminthes</taxon>
        <taxon>Cestoda</taxon>
        <taxon>Eucestoda</taxon>
        <taxon>Cyclophyllidea</taxon>
        <taxon>Taeniidae</taxon>
        <taxon>Echinococcus</taxon>
    </lineage>
</organism>
<evidence type="ECO:0000313" key="3">
    <source>
        <dbReference type="EMBL" id="CDS37456.1"/>
    </source>
</evidence>
<feature type="region of interest" description="Disordered" evidence="1">
    <location>
        <begin position="82"/>
        <end position="180"/>
    </location>
</feature>
<dbReference type="GO" id="GO:0031267">
    <property type="term" value="F:small GTPase binding"/>
    <property type="evidence" value="ECO:0007669"/>
    <property type="project" value="InterPro"/>
</dbReference>
<protein>
    <submittedName>
        <fullName evidence="3">RalA binding protein 1</fullName>
    </submittedName>
</protein>
<feature type="compositionally biased region" description="Basic residues" evidence="1">
    <location>
        <begin position="159"/>
        <end position="172"/>
    </location>
</feature>
<dbReference type="OMA" id="ERDSCAH"/>
<dbReference type="Proteomes" id="UP000017246">
    <property type="component" value="Unassembled WGS sequence"/>
</dbReference>
<dbReference type="InterPro" id="IPR039767">
    <property type="entry name" value="RALBP1"/>
</dbReference>
<proteinExistence type="predicted"/>
<feature type="compositionally biased region" description="Acidic residues" evidence="1">
    <location>
        <begin position="912"/>
        <end position="929"/>
    </location>
</feature>
<feature type="region of interest" description="Disordered" evidence="1">
    <location>
        <begin position="1"/>
        <end position="58"/>
    </location>
</feature>
<dbReference type="GO" id="GO:0007264">
    <property type="term" value="P:small GTPase-mediated signal transduction"/>
    <property type="evidence" value="ECO:0007669"/>
    <property type="project" value="InterPro"/>
</dbReference>
<sequence length="990" mass="110317">MEIHKRSNSMAPSESPQCERFWLPSGADDTHMSSGDYNPGVRSDEALPESPTSLNHTTVCYSTPEEPILLMEDDAPLCSVMEGGEQSHSSKKPMSVVFRLSSGKKSRGRKEPRDSLRLSIPSVPASEMPATFPHLPPPPQVPEDTPLFPDADSRPPREKFKKAKMKGLKQKKKSEESQSIKKIEEATEALEFPLRNPAKKKKRRKKISGVEVAITEPNVDKSVIGVPLETALERNPSHDGVPLPAFVRYLIDFIEEYGLAVEGIYRVPGVNSQVKQFINALNNGVEFPDIPPTSPAYLHYDETPKSVRATMLEVMDGGTTFPEVAFTPPLPPHDPAVVTSVLKHFLRSLPEPLLTTELSSSIEVICDQTAGTSNGGGWRRRLAELVHRRLPRVNRYLLAWLLQHMIRVIDRAGDNKMTLSNLVIVFSPTLRMSHRLLALLLQPSPEEEAIIELTEPETTRVVGLENTSSRASPHWLFPHPAFTYRPYKAPLPPPLPSSEDGFMPLDLPDSLSELEDELFKQESLLTFTHQQIASGRASAEKDAFIWEVQHVVTKMKRKRALLELTDPEAIRAELTRHEARLERVQQELVKCKTTEGTATTSINTGFASVSNTPVTTSPEKASKPASSRLPVSQFDFVSPLSKRLSGQQKHRASAVVGGQIGSSGSLDAEFWELQQTVTMLKRRLKRFQERPPMPNHPPRELIPSESLDTEEVFDFSLRKPVTEVVTRKVSAASLDSEARASLSREGTLTMDEVPTPKVESFPVEWPITPTPCVEALATVVMASSDEVGNPVVVEEARITQEEVKLGTQPSLQDHPKLDPASQYPLPICNYWAVRQQELMACQHDLKSRICSQEAEIARIETCISQMIAAGEVREQQVRQYFHENEHLLKVDLGTSGRLQMLNPLTSPTPNEGENEDDDGDDEDEDDDESEMVATLLQLMRDNERLEALNASHIENIVSERDSCAHLKVQLRLNSYVAPPPLPSLQMNALP</sequence>
<dbReference type="GO" id="GO:0005096">
    <property type="term" value="F:GTPase activator activity"/>
    <property type="evidence" value="ECO:0007669"/>
    <property type="project" value="InterPro"/>
</dbReference>